<keyword evidence="2" id="KW-1185">Reference proteome</keyword>
<dbReference type="Proteomes" id="UP001193389">
    <property type="component" value="Chromosome"/>
</dbReference>
<dbReference type="AlphaFoldDB" id="A0A5K7SH35"/>
<reference evidence="1" key="1">
    <citation type="journal article" date="2020" name="Int. J. Syst. Evol. Microbiol.">
        <title>Aquipluma nitroreducens gen. nov. sp. nov., a novel facultatively anaerobic bacterium isolated from a freshwater lake.</title>
        <authorList>
            <person name="Watanabe M."/>
            <person name="Kojima H."/>
            <person name="Fukui M."/>
        </authorList>
    </citation>
    <scope>NUCLEOTIDE SEQUENCE</scope>
    <source>
        <strain evidence="1">MeG22</strain>
    </source>
</reference>
<evidence type="ECO:0000313" key="2">
    <source>
        <dbReference type="Proteomes" id="UP001193389"/>
    </source>
</evidence>
<sequence length="49" mass="5569">MSAAVYCKTLSVCSVCFPEFVAISLKIKKLPEFRQLLHRLTTDKSQYSS</sequence>
<proteinExistence type="predicted"/>
<evidence type="ECO:0000313" key="1">
    <source>
        <dbReference type="EMBL" id="BBE20833.1"/>
    </source>
</evidence>
<dbReference type="EMBL" id="AP018694">
    <property type="protein sequence ID" value="BBE20833.1"/>
    <property type="molecule type" value="Genomic_DNA"/>
</dbReference>
<gene>
    <name evidence="1" type="ORF">AQPE_5027</name>
</gene>
<organism evidence="1 2">
    <name type="scientific">Aquipluma nitroreducens</name>
    <dbReference type="NCBI Taxonomy" id="2010828"/>
    <lineage>
        <taxon>Bacteria</taxon>
        <taxon>Pseudomonadati</taxon>
        <taxon>Bacteroidota</taxon>
        <taxon>Bacteroidia</taxon>
        <taxon>Marinilabiliales</taxon>
        <taxon>Prolixibacteraceae</taxon>
        <taxon>Aquipluma</taxon>
    </lineage>
</organism>
<name>A0A5K7SH35_9BACT</name>
<protein>
    <submittedName>
        <fullName evidence="1">Uncharacterized protein</fullName>
    </submittedName>
</protein>
<accession>A0A5K7SH35</accession>
<dbReference type="KEGG" id="anf:AQPE_5027"/>